<reference evidence="2 3" key="1">
    <citation type="submission" date="2019-09" db="EMBL/GenBank/DDBJ databases">
        <title>A chromosome-level genome assembly of the Chinese tupelo Nyssa sinensis.</title>
        <authorList>
            <person name="Yang X."/>
            <person name="Kang M."/>
            <person name="Yang Y."/>
            <person name="Xiong H."/>
            <person name="Wang M."/>
            <person name="Zhang Z."/>
            <person name="Wang Z."/>
            <person name="Wu H."/>
            <person name="Ma T."/>
            <person name="Liu J."/>
            <person name="Xi Z."/>
        </authorList>
    </citation>
    <scope>NUCLEOTIDE SEQUENCE [LARGE SCALE GENOMIC DNA]</scope>
    <source>
        <strain evidence="2">J267</strain>
        <tissue evidence="2">Leaf</tissue>
    </source>
</reference>
<dbReference type="Proteomes" id="UP000325577">
    <property type="component" value="Linkage Group LG1"/>
</dbReference>
<sequence length="94" mass="9927">MGNDCKKTQGGLPRSGRTNGFIPTLFRALFSCLRIVLSGVSTVVSTVQSAALAASAIVDRDKNASYDQWPMVAASVGAIAVVAVVGYFRYGSRR</sequence>
<accession>A0A5J5BWE7</accession>
<evidence type="ECO:0000256" key="1">
    <source>
        <dbReference type="SAM" id="Phobius"/>
    </source>
</evidence>
<name>A0A5J5BWE7_9ASTE</name>
<gene>
    <name evidence="2" type="ORF">F0562_003413</name>
</gene>
<protein>
    <submittedName>
        <fullName evidence="2">Uncharacterized protein</fullName>
    </submittedName>
</protein>
<evidence type="ECO:0000313" key="2">
    <source>
        <dbReference type="EMBL" id="KAA8546984.1"/>
    </source>
</evidence>
<evidence type="ECO:0000313" key="3">
    <source>
        <dbReference type="Proteomes" id="UP000325577"/>
    </source>
</evidence>
<dbReference type="EMBL" id="CM018032">
    <property type="protein sequence ID" value="KAA8546984.1"/>
    <property type="molecule type" value="Genomic_DNA"/>
</dbReference>
<organism evidence="2 3">
    <name type="scientific">Nyssa sinensis</name>
    <dbReference type="NCBI Taxonomy" id="561372"/>
    <lineage>
        <taxon>Eukaryota</taxon>
        <taxon>Viridiplantae</taxon>
        <taxon>Streptophyta</taxon>
        <taxon>Embryophyta</taxon>
        <taxon>Tracheophyta</taxon>
        <taxon>Spermatophyta</taxon>
        <taxon>Magnoliopsida</taxon>
        <taxon>eudicotyledons</taxon>
        <taxon>Gunneridae</taxon>
        <taxon>Pentapetalae</taxon>
        <taxon>asterids</taxon>
        <taxon>Cornales</taxon>
        <taxon>Nyssaceae</taxon>
        <taxon>Nyssa</taxon>
    </lineage>
</organism>
<feature type="transmembrane region" description="Helical" evidence="1">
    <location>
        <begin position="69"/>
        <end position="88"/>
    </location>
</feature>
<proteinExistence type="predicted"/>
<feature type="transmembrane region" description="Helical" evidence="1">
    <location>
        <begin position="35"/>
        <end position="57"/>
    </location>
</feature>
<keyword evidence="1" id="KW-1133">Transmembrane helix</keyword>
<dbReference type="AlphaFoldDB" id="A0A5J5BWE7"/>
<keyword evidence="1" id="KW-0472">Membrane</keyword>
<keyword evidence="1" id="KW-0812">Transmembrane</keyword>
<keyword evidence="3" id="KW-1185">Reference proteome</keyword>